<evidence type="ECO:0000313" key="1">
    <source>
        <dbReference type="EMBL" id="KAK9993217.1"/>
    </source>
</evidence>
<protein>
    <submittedName>
        <fullName evidence="1">Uncharacterized protein</fullName>
    </submittedName>
</protein>
<dbReference type="SUPFAM" id="SSF52096">
    <property type="entry name" value="ClpP/crotonase"/>
    <property type="match status" value="1"/>
</dbReference>
<dbReference type="PANTHER" id="PTHR11941:SF75">
    <property type="entry name" value="ENOYL-COA HYDRATASE_ISOMERASE FAMILY PROTEIN"/>
    <property type="match status" value="1"/>
</dbReference>
<dbReference type="InterPro" id="IPR029045">
    <property type="entry name" value="ClpP/crotonase-like_dom_sf"/>
</dbReference>
<proteinExistence type="predicted"/>
<dbReference type="InterPro" id="IPR001753">
    <property type="entry name" value="Enoyl-CoA_hydra/iso"/>
</dbReference>
<keyword evidence="2" id="KW-1185">Reference proteome</keyword>
<name>A0AAW2C6M5_9ROSI</name>
<dbReference type="Gene3D" id="3.90.226.10">
    <property type="entry name" value="2-enoyl-CoA Hydratase, Chain A, domain 1"/>
    <property type="match status" value="1"/>
</dbReference>
<comment type="caution">
    <text evidence="1">The sequence shown here is derived from an EMBL/GenBank/DDBJ whole genome shotgun (WGS) entry which is preliminary data.</text>
</comment>
<dbReference type="GO" id="GO:0004165">
    <property type="term" value="F:delta(3)-delta(2)-enoyl-CoA isomerase activity"/>
    <property type="evidence" value="ECO:0007669"/>
    <property type="project" value="TreeGrafter"/>
</dbReference>
<dbReference type="Proteomes" id="UP001459277">
    <property type="component" value="Unassembled WGS sequence"/>
</dbReference>
<accession>A0AAW2C6M5</accession>
<dbReference type="EMBL" id="JAZDWU010000008">
    <property type="protein sequence ID" value="KAK9993217.1"/>
    <property type="molecule type" value="Genomic_DNA"/>
</dbReference>
<dbReference type="AlphaFoldDB" id="A0AAW2C6M5"/>
<evidence type="ECO:0000313" key="2">
    <source>
        <dbReference type="Proteomes" id="UP001459277"/>
    </source>
</evidence>
<dbReference type="PANTHER" id="PTHR11941">
    <property type="entry name" value="ENOYL-COA HYDRATASE-RELATED"/>
    <property type="match status" value="1"/>
</dbReference>
<dbReference type="GO" id="GO:0006635">
    <property type="term" value="P:fatty acid beta-oxidation"/>
    <property type="evidence" value="ECO:0007669"/>
    <property type="project" value="TreeGrafter"/>
</dbReference>
<gene>
    <name evidence="1" type="ORF">SO802_022920</name>
</gene>
<sequence length="214" mass="23594">MPTIAALPCHAAAVGFLLVLSHDYVLMRRDRSDIGLTFLDYFTALLRSKIGPALAWRDILLAGMKVKGEEAVRMGIMDSAVHDSEESVFEAAVRLGEQLVKRKWNGEVYAEIIAGGYVSIGINGDLISYFPFALPWATVGHQRPATPSPGRISMFCSDGFASMWMWFAPMVMCAVCSNGYDVALMGLVMVSHRDRSGVEDRDQWRGSHDAMLTD</sequence>
<reference evidence="1 2" key="1">
    <citation type="submission" date="2024-01" db="EMBL/GenBank/DDBJ databases">
        <title>A telomere-to-telomere, gap-free genome of sweet tea (Lithocarpus litseifolius).</title>
        <authorList>
            <person name="Zhou J."/>
        </authorList>
    </citation>
    <scope>NUCLEOTIDE SEQUENCE [LARGE SCALE GENOMIC DNA]</scope>
    <source>
        <strain evidence="1">Zhou-2022a</strain>
        <tissue evidence="1">Leaf</tissue>
    </source>
</reference>
<dbReference type="GO" id="GO:0005777">
    <property type="term" value="C:peroxisome"/>
    <property type="evidence" value="ECO:0007669"/>
    <property type="project" value="TreeGrafter"/>
</dbReference>
<organism evidence="1 2">
    <name type="scientific">Lithocarpus litseifolius</name>
    <dbReference type="NCBI Taxonomy" id="425828"/>
    <lineage>
        <taxon>Eukaryota</taxon>
        <taxon>Viridiplantae</taxon>
        <taxon>Streptophyta</taxon>
        <taxon>Embryophyta</taxon>
        <taxon>Tracheophyta</taxon>
        <taxon>Spermatophyta</taxon>
        <taxon>Magnoliopsida</taxon>
        <taxon>eudicotyledons</taxon>
        <taxon>Gunneridae</taxon>
        <taxon>Pentapetalae</taxon>
        <taxon>rosids</taxon>
        <taxon>fabids</taxon>
        <taxon>Fagales</taxon>
        <taxon>Fagaceae</taxon>
        <taxon>Lithocarpus</taxon>
    </lineage>
</organism>
<dbReference type="Pfam" id="PF00378">
    <property type="entry name" value="ECH_1"/>
    <property type="match status" value="1"/>
</dbReference>